<sequence length="371" mass="41958">MVSKFLLFYCISMHVIVHSSAVYNAADESIAVRAKRNLLCREKQYLQKQPMSSELRNFIKRHKRSASSTKSRIKHSIEENMYVFKDGNIVQLNKITKRNKDNRNNSTNTNTNNTIDVRQKGQYKVLPLIVPLTPDPCVESTRTTTAKPAVKTTCIAVTVTNTPTSNTPFVLGRHHQPVEEIDVEQEEFEEGKQSTEHILSKVIQDVQELIKLQNEPKLDGESTLCNVTGDWDSYAGGMQIRIVRGNQLKTLKATIVPKEPPGEGFLADSDWKVTALMPFQYSYMLAIIALSEKGKRVAMFCGECRSCEGSDTISGYWMIRRKSKNCKDREEANQFISDVLRKNNIRKLQKEHLAVISPTAAHHVANEGSDI</sequence>
<dbReference type="EnsemblMetazoa" id="XM_028293093.2">
    <property type="protein sequence ID" value="XP_028148894.2"/>
    <property type="gene ID" value="LOC114342292"/>
</dbReference>
<name>A0ABM5IYA3_DIAVI</name>
<evidence type="ECO:0000313" key="2">
    <source>
        <dbReference type="EnsemblMetazoa" id="XP_028148894.2"/>
    </source>
</evidence>
<dbReference type="GeneID" id="114342292"/>
<feature type="chain" id="PRO_5046294911" evidence="1">
    <location>
        <begin position="22"/>
        <end position="371"/>
    </location>
</feature>
<evidence type="ECO:0000256" key="1">
    <source>
        <dbReference type="SAM" id="SignalP"/>
    </source>
</evidence>
<keyword evidence="3" id="KW-1185">Reference proteome</keyword>
<accession>A0ABM5IYA3</accession>
<feature type="signal peptide" evidence="1">
    <location>
        <begin position="1"/>
        <end position="21"/>
    </location>
</feature>
<evidence type="ECO:0000313" key="3">
    <source>
        <dbReference type="Proteomes" id="UP001652700"/>
    </source>
</evidence>
<protein>
    <submittedName>
        <fullName evidence="2">Uncharacterized protein</fullName>
    </submittedName>
</protein>
<keyword evidence="1" id="KW-0732">Signal</keyword>
<reference evidence="2" key="1">
    <citation type="submission" date="2025-05" db="UniProtKB">
        <authorList>
            <consortium name="EnsemblMetazoa"/>
        </authorList>
    </citation>
    <scope>IDENTIFICATION</scope>
</reference>
<dbReference type="RefSeq" id="XP_028148894.2">
    <property type="nucleotide sequence ID" value="XM_028293093.2"/>
</dbReference>
<organism evidence="2 3">
    <name type="scientific">Diabrotica virgifera virgifera</name>
    <name type="common">western corn rootworm</name>
    <dbReference type="NCBI Taxonomy" id="50390"/>
    <lineage>
        <taxon>Eukaryota</taxon>
        <taxon>Metazoa</taxon>
        <taxon>Ecdysozoa</taxon>
        <taxon>Arthropoda</taxon>
        <taxon>Hexapoda</taxon>
        <taxon>Insecta</taxon>
        <taxon>Pterygota</taxon>
        <taxon>Neoptera</taxon>
        <taxon>Endopterygota</taxon>
        <taxon>Coleoptera</taxon>
        <taxon>Polyphaga</taxon>
        <taxon>Cucujiformia</taxon>
        <taxon>Chrysomeloidea</taxon>
        <taxon>Chrysomelidae</taxon>
        <taxon>Galerucinae</taxon>
        <taxon>Diabroticina</taxon>
        <taxon>Diabroticites</taxon>
        <taxon>Diabrotica</taxon>
    </lineage>
</organism>
<dbReference type="Proteomes" id="UP001652700">
    <property type="component" value="Unplaced"/>
</dbReference>
<proteinExistence type="predicted"/>